<evidence type="ECO:0008006" key="3">
    <source>
        <dbReference type="Google" id="ProtNLM"/>
    </source>
</evidence>
<evidence type="ECO:0000313" key="1">
    <source>
        <dbReference type="EMBL" id="SDI93437.1"/>
    </source>
</evidence>
<gene>
    <name evidence="1" type="ORF">SAMN04488123_1092</name>
</gene>
<organism evidence="1 2">
    <name type="scientific">Natribacillus halophilus</name>
    <dbReference type="NCBI Taxonomy" id="549003"/>
    <lineage>
        <taxon>Bacteria</taxon>
        <taxon>Bacillati</taxon>
        <taxon>Bacillota</taxon>
        <taxon>Bacilli</taxon>
        <taxon>Bacillales</taxon>
        <taxon>Bacillaceae</taxon>
        <taxon>Natribacillus</taxon>
    </lineage>
</organism>
<dbReference type="Proteomes" id="UP000198853">
    <property type="component" value="Unassembled WGS sequence"/>
</dbReference>
<dbReference type="EMBL" id="FNEN01000009">
    <property type="protein sequence ID" value="SDI93437.1"/>
    <property type="molecule type" value="Genomic_DNA"/>
</dbReference>
<accession>A0A1G8PLV1</accession>
<sequence length="153" mass="17835">MIRCLFFQVVGDYYVNGEKWHAISGIEIKNPLLQLQRSEFLLRQLLRKLGTNTTIESSLIFIHSEFILYNASPQLPIVFSGQLNRFKKKLDSKTSKIERRQEILAEKLNDLHITDPSPRVPNYSYHQLKKGVICVACETFMSEKERTRVSHPK</sequence>
<protein>
    <recommendedName>
        <fullName evidence="3">Nuclease-related domain-containing protein</fullName>
    </recommendedName>
</protein>
<name>A0A1G8PLV1_9BACI</name>
<proteinExistence type="predicted"/>
<dbReference type="AlphaFoldDB" id="A0A1G8PLV1"/>
<evidence type="ECO:0000313" key="2">
    <source>
        <dbReference type="Proteomes" id="UP000198853"/>
    </source>
</evidence>
<keyword evidence="2" id="KW-1185">Reference proteome</keyword>
<reference evidence="1 2" key="1">
    <citation type="submission" date="2016-10" db="EMBL/GenBank/DDBJ databases">
        <authorList>
            <person name="de Groot N.N."/>
        </authorList>
    </citation>
    <scope>NUCLEOTIDE SEQUENCE [LARGE SCALE GENOMIC DNA]</scope>
    <source>
        <strain evidence="1 2">DSM 21771</strain>
    </source>
</reference>